<dbReference type="Pfam" id="PF06821">
    <property type="entry name" value="Ser_hydrolase"/>
    <property type="match status" value="1"/>
</dbReference>
<dbReference type="SUPFAM" id="SSF53474">
    <property type="entry name" value="alpha/beta-Hydrolases"/>
    <property type="match status" value="1"/>
</dbReference>
<organism evidence="2 3">
    <name type="scientific">Novosphingobium flavum</name>
    <dbReference type="NCBI Taxonomy" id="1778672"/>
    <lineage>
        <taxon>Bacteria</taxon>
        <taxon>Pseudomonadati</taxon>
        <taxon>Pseudomonadota</taxon>
        <taxon>Alphaproteobacteria</taxon>
        <taxon>Sphingomonadales</taxon>
        <taxon>Sphingomonadaceae</taxon>
        <taxon>Novosphingobium</taxon>
    </lineage>
</organism>
<dbReference type="InterPro" id="IPR010662">
    <property type="entry name" value="RBBP9/YdeN"/>
</dbReference>
<evidence type="ECO:0000256" key="1">
    <source>
        <dbReference type="SAM" id="MobiDB-lite"/>
    </source>
</evidence>
<dbReference type="GO" id="GO:0016787">
    <property type="term" value="F:hydrolase activity"/>
    <property type="evidence" value="ECO:0007669"/>
    <property type="project" value="UniProtKB-KW"/>
</dbReference>
<keyword evidence="2" id="KW-0378">Hydrolase</keyword>
<reference evidence="2 3" key="1">
    <citation type="submission" date="2020-08" db="EMBL/GenBank/DDBJ databases">
        <title>The genome sequence of type strain Novosphingobium flavum NBRC 111647.</title>
        <authorList>
            <person name="Liu Y."/>
        </authorList>
    </citation>
    <scope>NUCLEOTIDE SEQUENCE [LARGE SCALE GENOMIC DNA]</scope>
    <source>
        <strain evidence="2 3">NBRC 111647</strain>
    </source>
</reference>
<dbReference type="RefSeq" id="WP_185664349.1">
    <property type="nucleotide sequence ID" value="NZ_JACLAW010000007.1"/>
</dbReference>
<gene>
    <name evidence="2" type="ORF">H7F51_11020</name>
</gene>
<sequence length="220" mass="24183">MDHTPIDRPATFSTTNDPLILIIPGLGDSGPQHWQSHWERERSDCHRVDLGMWDNPHRNTWVNKLNLAIERAQRPVVLVAHSLGCLAVAWWAEYERPGPGHMVTGALLVAPPDVDRPGLDPRVARFGAAPRRELPFEAWLVASSNDPWCARTSAVELARDWGCRFVDAGAVGHINADSGLGDWAFGKRLLQTLLPGPSAAQPGGPRRPVPARPSLAKRPH</sequence>
<protein>
    <submittedName>
        <fullName evidence="2">Alpha/beta hydrolase</fullName>
    </submittedName>
</protein>
<keyword evidence="3" id="KW-1185">Reference proteome</keyword>
<name>A0A7X1FS90_9SPHN</name>
<accession>A0A7X1FS90</accession>
<dbReference type="Proteomes" id="UP000566813">
    <property type="component" value="Unassembled WGS sequence"/>
</dbReference>
<dbReference type="Gene3D" id="3.40.50.1820">
    <property type="entry name" value="alpha/beta hydrolase"/>
    <property type="match status" value="1"/>
</dbReference>
<dbReference type="InterPro" id="IPR029058">
    <property type="entry name" value="AB_hydrolase_fold"/>
</dbReference>
<evidence type="ECO:0000313" key="2">
    <source>
        <dbReference type="EMBL" id="MBC2666048.1"/>
    </source>
</evidence>
<dbReference type="EMBL" id="JACLAW010000007">
    <property type="protein sequence ID" value="MBC2666048.1"/>
    <property type="molecule type" value="Genomic_DNA"/>
</dbReference>
<dbReference type="AlphaFoldDB" id="A0A7X1FS90"/>
<comment type="caution">
    <text evidence="2">The sequence shown here is derived from an EMBL/GenBank/DDBJ whole genome shotgun (WGS) entry which is preliminary data.</text>
</comment>
<evidence type="ECO:0000313" key="3">
    <source>
        <dbReference type="Proteomes" id="UP000566813"/>
    </source>
</evidence>
<feature type="region of interest" description="Disordered" evidence="1">
    <location>
        <begin position="195"/>
        <end position="220"/>
    </location>
</feature>
<proteinExistence type="predicted"/>